<organism evidence="2 3">
    <name type="scientific">Globicatella sulfidifaciens</name>
    <dbReference type="NCBI Taxonomy" id="136093"/>
    <lineage>
        <taxon>Bacteria</taxon>
        <taxon>Bacillati</taxon>
        <taxon>Bacillota</taxon>
        <taxon>Bacilli</taxon>
        <taxon>Lactobacillales</taxon>
        <taxon>Aerococcaceae</taxon>
        <taxon>Globicatella</taxon>
    </lineage>
</organism>
<feature type="transmembrane region" description="Helical" evidence="1">
    <location>
        <begin position="75"/>
        <end position="101"/>
    </location>
</feature>
<sequence length="152" mass="16614">MENMLLALLGGLFLVALITLVVAVVLYVLLAISLSKIAEREGVEPSWLAWIPVANLVLMAKLVEDDVHESIRGKFTMISIVAIVAGPILGQVIGILAYLPVITMLYSFYFIAKRYSKNETANIVVAAVTLGASVPIQLFRFRNREAIEKQAA</sequence>
<feature type="transmembrane region" description="Helical" evidence="1">
    <location>
        <begin position="121"/>
        <end position="139"/>
    </location>
</feature>
<accession>A0A7X8C5L4</accession>
<proteinExistence type="predicted"/>
<dbReference type="RefSeq" id="WP_276649841.1">
    <property type="nucleotide sequence ID" value="NZ_JAAYSM010000389.1"/>
</dbReference>
<keyword evidence="1" id="KW-1133">Transmembrane helix</keyword>
<comment type="caution">
    <text evidence="2">The sequence shown here is derived from an EMBL/GenBank/DDBJ whole genome shotgun (WGS) entry which is preliminary data.</text>
</comment>
<dbReference type="AlphaFoldDB" id="A0A7X8C5L4"/>
<keyword evidence="1" id="KW-0812">Transmembrane</keyword>
<gene>
    <name evidence="2" type="ORF">GX355_10865</name>
</gene>
<evidence type="ECO:0000313" key="3">
    <source>
        <dbReference type="Proteomes" id="UP000541058"/>
    </source>
</evidence>
<dbReference type="EMBL" id="JAAYSM010000389">
    <property type="protein sequence ID" value="NLJ19345.1"/>
    <property type="molecule type" value="Genomic_DNA"/>
</dbReference>
<keyword evidence="1" id="KW-0472">Membrane</keyword>
<evidence type="ECO:0000256" key="1">
    <source>
        <dbReference type="SAM" id="Phobius"/>
    </source>
</evidence>
<evidence type="ECO:0000313" key="2">
    <source>
        <dbReference type="EMBL" id="NLJ19345.1"/>
    </source>
</evidence>
<dbReference type="Proteomes" id="UP000541058">
    <property type="component" value="Unassembled WGS sequence"/>
</dbReference>
<name>A0A7X8C5L4_9LACT</name>
<reference evidence="2 3" key="1">
    <citation type="journal article" date="2020" name="Biotechnol. Biofuels">
        <title>New insights from the biogas microbiome by comprehensive genome-resolved metagenomics of nearly 1600 species originating from multiple anaerobic digesters.</title>
        <authorList>
            <person name="Campanaro S."/>
            <person name="Treu L."/>
            <person name="Rodriguez-R L.M."/>
            <person name="Kovalovszki A."/>
            <person name="Ziels R.M."/>
            <person name="Maus I."/>
            <person name="Zhu X."/>
            <person name="Kougias P.G."/>
            <person name="Basile A."/>
            <person name="Luo G."/>
            <person name="Schluter A."/>
            <person name="Konstantinidis K.T."/>
            <person name="Angelidaki I."/>
        </authorList>
    </citation>
    <scope>NUCLEOTIDE SEQUENCE [LARGE SCALE GENOMIC DNA]</scope>
    <source>
        <strain evidence="2">AS23ysBPME_34</strain>
    </source>
</reference>
<protein>
    <submittedName>
        <fullName evidence="2">Uncharacterized protein</fullName>
    </submittedName>
</protein>